<reference evidence="1 2" key="1">
    <citation type="submission" date="2024-08" db="EMBL/GenBank/DDBJ databases">
        <authorList>
            <person name="Cucini C."/>
            <person name="Frati F."/>
        </authorList>
    </citation>
    <scope>NUCLEOTIDE SEQUENCE [LARGE SCALE GENOMIC DNA]</scope>
</reference>
<organism evidence="1 2">
    <name type="scientific">Orchesella dallaii</name>
    <dbReference type="NCBI Taxonomy" id="48710"/>
    <lineage>
        <taxon>Eukaryota</taxon>
        <taxon>Metazoa</taxon>
        <taxon>Ecdysozoa</taxon>
        <taxon>Arthropoda</taxon>
        <taxon>Hexapoda</taxon>
        <taxon>Collembola</taxon>
        <taxon>Entomobryomorpha</taxon>
        <taxon>Entomobryoidea</taxon>
        <taxon>Orchesellidae</taxon>
        <taxon>Orchesellinae</taxon>
        <taxon>Orchesella</taxon>
    </lineage>
</organism>
<evidence type="ECO:0000313" key="2">
    <source>
        <dbReference type="Proteomes" id="UP001642540"/>
    </source>
</evidence>
<dbReference type="Pfam" id="PF14978">
    <property type="entry name" value="MRP-63"/>
    <property type="match status" value="1"/>
</dbReference>
<dbReference type="EMBL" id="CAXLJM020000013">
    <property type="protein sequence ID" value="CAL8077606.1"/>
    <property type="molecule type" value="Genomic_DNA"/>
</dbReference>
<gene>
    <name evidence="1" type="ORF">ODALV1_LOCUS3858</name>
</gene>
<dbReference type="Proteomes" id="UP001642540">
    <property type="component" value="Unassembled WGS sequence"/>
</dbReference>
<dbReference type="InterPro" id="IPR016576">
    <property type="entry name" value="Ribosomal_mL63"/>
</dbReference>
<comment type="caution">
    <text evidence="1">The sequence shown here is derived from an EMBL/GenBank/DDBJ whole genome shotgun (WGS) entry which is preliminary data.</text>
</comment>
<dbReference type="PANTHER" id="PTHR14520:SF4">
    <property type="entry name" value="LARGE RIBOSOMAL SUBUNIT PROTEIN ML63"/>
    <property type="match status" value="1"/>
</dbReference>
<evidence type="ECO:0000313" key="1">
    <source>
        <dbReference type="EMBL" id="CAL8077606.1"/>
    </source>
</evidence>
<protein>
    <recommendedName>
        <fullName evidence="3">Ribosomal protein 63, mitochondrial</fullName>
    </recommendedName>
</protein>
<accession>A0ABP1PY82</accession>
<name>A0ABP1PY82_9HEXA</name>
<dbReference type="PANTHER" id="PTHR14520">
    <property type="entry name" value="MITOCHONDRIAL RIBOSOMAL PROTEIN 63"/>
    <property type="match status" value="1"/>
</dbReference>
<sequence>MRLTLILLKRKMPNGAIWSGKHRLAHHIYPDNIERMVKRLQVEDKNMLLLRHPYLTMEQEKGHAAALNKHEDWLCRMNLLRQAKKIRPSVRIEDTFDTLLKQDRWELE</sequence>
<keyword evidence="2" id="KW-1185">Reference proteome</keyword>
<proteinExistence type="predicted"/>
<evidence type="ECO:0008006" key="3">
    <source>
        <dbReference type="Google" id="ProtNLM"/>
    </source>
</evidence>